<evidence type="ECO:0000313" key="4">
    <source>
        <dbReference type="Proteomes" id="UP000077266"/>
    </source>
</evidence>
<feature type="compositionally biased region" description="Polar residues" evidence="1">
    <location>
        <begin position="176"/>
        <end position="188"/>
    </location>
</feature>
<dbReference type="InParanoid" id="A0A165CXL2"/>
<feature type="chain" id="PRO_5007856218" description="Cyanovirin-N domain-containing protein" evidence="2">
    <location>
        <begin position="20"/>
        <end position="207"/>
    </location>
</feature>
<feature type="region of interest" description="Disordered" evidence="1">
    <location>
        <begin position="173"/>
        <end position="207"/>
    </location>
</feature>
<evidence type="ECO:0000256" key="1">
    <source>
        <dbReference type="SAM" id="MobiDB-lite"/>
    </source>
</evidence>
<sequence>MLSALVTIACLLASANVRAASSKFTCTDVASGYLVLGSTSESSDAERLKALGPLDQSDTPYISHDYSPPLFTLESCNSTYMGFPPNMTWQEGYLVVYGRWKLNGKCVTAGSNGALALKTCVSADGKALVNQFFDTTFDAPTGSVSDQAETQLIGYTTNDTSLAMYTTLTRHRKTDVVSQTETPPSNDGGSERRILFYPETTSGKLPS</sequence>
<dbReference type="Proteomes" id="UP000077266">
    <property type="component" value="Unassembled WGS sequence"/>
</dbReference>
<dbReference type="EMBL" id="KV426275">
    <property type="protein sequence ID" value="KZV83371.1"/>
    <property type="molecule type" value="Genomic_DNA"/>
</dbReference>
<proteinExistence type="predicted"/>
<keyword evidence="2" id="KW-0732">Signal</keyword>
<evidence type="ECO:0008006" key="5">
    <source>
        <dbReference type="Google" id="ProtNLM"/>
    </source>
</evidence>
<evidence type="ECO:0000256" key="2">
    <source>
        <dbReference type="SAM" id="SignalP"/>
    </source>
</evidence>
<name>A0A165CXL2_EXIGL</name>
<protein>
    <recommendedName>
        <fullName evidence="5">Cyanovirin-N domain-containing protein</fullName>
    </recommendedName>
</protein>
<feature type="signal peptide" evidence="2">
    <location>
        <begin position="1"/>
        <end position="19"/>
    </location>
</feature>
<gene>
    <name evidence="3" type="ORF">EXIGLDRAFT_754427</name>
</gene>
<organism evidence="3 4">
    <name type="scientific">Exidia glandulosa HHB12029</name>
    <dbReference type="NCBI Taxonomy" id="1314781"/>
    <lineage>
        <taxon>Eukaryota</taxon>
        <taxon>Fungi</taxon>
        <taxon>Dikarya</taxon>
        <taxon>Basidiomycota</taxon>
        <taxon>Agaricomycotina</taxon>
        <taxon>Agaricomycetes</taxon>
        <taxon>Auriculariales</taxon>
        <taxon>Exidiaceae</taxon>
        <taxon>Exidia</taxon>
    </lineage>
</organism>
<evidence type="ECO:0000313" key="3">
    <source>
        <dbReference type="EMBL" id="KZV83371.1"/>
    </source>
</evidence>
<reference evidence="3 4" key="1">
    <citation type="journal article" date="2016" name="Mol. Biol. Evol.">
        <title>Comparative Genomics of Early-Diverging Mushroom-Forming Fungi Provides Insights into the Origins of Lignocellulose Decay Capabilities.</title>
        <authorList>
            <person name="Nagy L.G."/>
            <person name="Riley R."/>
            <person name="Tritt A."/>
            <person name="Adam C."/>
            <person name="Daum C."/>
            <person name="Floudas D."/>
            <person name="Sun H."/>
            <person name="Yadav J.S."/>
            <person name="Pangilinan J."/>
            <person name="Larsson K.H."/>
            <person name="Matsuura K."/>
            <person name="Barry K."/>
            <person name="Labutti K."/>
            <person name="Kuo R."/>
            <person name="Ohm R.A."/>
            <person name="Bhattacharya S.S."/>
            <person name="Shirouzu T."/>
            <person name="Yoshinaga Y."/>
            <person name="Martin F.M."/>
            <person name="Grigoriev I.V."/>
            <person name="Hibbett D.S."/>
        </authorList>
    </citation>
    <scope>NUCLEOTIDE SEQUENCE [LARGE SCALE GENOMIC DNA]</scope>
    <source>
        <strain evidence="3 4">HHB12029</strain>
    </source>
</reference>
<accession>A0A165CXL2</accession>
<dbReference type="AlphaFoldDB" id="A0A165CXL2"/>
<keyword evidence="4" id="KW-1185">Reference proteome</keyword>